<sequence length="141" mass="15651">MGFSDITQRPVRPLWPAMLNGMKCRCPACGEGKLFGKYLKVTDACAHCGTELHHQRADDAPPYIVITIVGHVAVAILVHLEMTHALHPAIYLATLVPLIILMSLWLLPVTKGAIVGMQWAQYMHGFDPSPIFDEIEHDERA</sequence>
<keyword evidence="1" id="KW-0812">Transmembrane</keyword>
<name>A0A369W6Y8_9HYPH</name>
<dbReference type="Proteomes" id="UP000253759">
    <property type="component" value="Unassembled WGS sequence"/>
</dbReference>
<dbReference type="OrthoDB" id="9799456at2"/>
<dbReference type="EMBL" id="QQNH01000004">
    <property type="protein sequence ID" value="RDE09807.1"/>
    <property type="molecule type" value="Genomic_DNA"/>
</dbReference>
<accession>A0A369W6Y8</accession>
<keyword evidence="3" id="KW-1185">Reference proteome</keyword>
<reference evidence="3" key="1">
    <citation type="submission" date="2018-07" db="EMBL/GenBank/DDBJ databases">
        <authorList>
            <person name="Liu B.-T."/>
            <person name="Du Z."/>
        </authorList>
    </citation>
    <scope>NUCLEOTIDE SEQUENCE [LARGE SCALE GENOMIC DNA]</scope>
    <source>
        <strain evidence="3">XYN52</strain>
    </source>
</reference>
<evidence type="ECO:0000256" key="1">
    <source>
        <dbReference type="SAM" id="Phobius"/>
    </source>
</evidence>
<evidence type="ECO:0000313" key="3">
    <source>
        <dbReference type="Proteomes" id="UP000253759"/>
    </source>
</evidence>
<feature type="transmembrane region" description="Helical" evidence="1">
    <location>
        <begin position="86"/>
        <end position="107"/>
    </location>
</feature>
<dbReference type="AlphaFoldDB" id="A0A369W6Y8"/>
<keyword evidence="1" id="KW-0472">Membrane</keyword>
<proteinExistence type="predicted"/>
<organism evidence="2 3">
    <name type="scientific">Pelagibacterium lacus</name>
    <dbReference type="NCBI Taxonomy" id="2282655"/>
    <lineage>
        <taxon>Bacteria</taxon>
        <taxon>Pseudomonadati</taxon>
        <taxon>Pseudomonadota</taxon>
        <taxon>Alphaproteobacteria</taxon>
        <taxon>Hyphomicrobiales</taxon>
        <taxon>Devosiaceae</taxon>
        <taxon>Pelagibacterium</taxon>
    </lineage>
</organism>
<dbReference type="RefSeq" id="WP_114644969.1">
    <property type="nucleotide sequence ID" value="NZ_QQNH01000004.1"/>
</dbReference>
<evidence type="ECO:0000313" key="2">
    <source>
        <dbReference type="EMBL" id="RDE09807.1"/>
    </source>
</evidence>
<gene>
    <name evidence="2" type="ORF">DVH29_04510</name>
</gene>
<protein>
    <submittedName>
        <fullName evidence="2">DUF983 domain-containing protein</fullName>
    </submittedName>
</protein>
<dbReference type="Pfam" id="PF06170">
    <property type="entry name" value="DUF983"/>
    <property type="match status" value="1"/>
</dbReference>
<comment type="caution">
    <text evidence="2">The sequence shown here is derived from an EMBL/GenBank/DDBJ whole genome shotgun (WGS) entry which is preliminary data.</text>
</comment>
<dbReference type="InterPro" id="IPR009325">
    <property type="entry name" value="DUF983"/>
</dbReference>
<feature type="transmembrane region" description="Helical" evidence="1">
    <location>
        <begin position="63"/>
        <end position="80"/>
    </location>
</feature>
<keyword evidence="1" id="KW-1133">Transmembrane helix</keyword>